<dbReference type="PROSITE" id="PS50021">
    <property type="entry name" value="CH"/>
    <property type="match status" value="1"/>
</dbReference>
<dbReference type="Pfam" id="PF00307">
    <property type="entry name" value="CH"/>
    <property type="match status" value="1"/>
</dbReference>
<sequence>MYEGAAWTLARLEKKKRESGGLELHTRNEKLGLLLKWCRVVCAFYGVKIENFTVSFGDGRALCYLVHHYHPALVPENSIKSATMATYYADMEQRGQGDLDNSFSNPFSPAVVSVPENPALYEELLANEKDNFKLLYEKVSELGGIPLMLRSVDMSNTIPDEKVVVTYVTYLCSRLLDIRHESRAARIIQLAWRKYYLKKSQKELEVKQAAAIVIQRRVRTFIAKLREKKQTSAAIKIQSVWRGHAARKLAQQIRYQCENALKIRAARIIKRYLQTYVLRKKYLLHKKSAILIQAHVRGYSVRCRLREQQNAAKMIQNWYLSNKCMKSAREEFKLKRKSAVIIQRFVRDWLQKTSAAVKLQSFVRGYFARKRYLMLRDSAVICQQRYRCKKLGLEVQKNFSIKRNAVIKIQAWYRGQVVRNTIQKQQRSATVIQAWYKSCVQRNTFLSMKNAARTIQSLYRRSHVTKCIRQKYLITRQSVVTIQKYYRGFMSRKHYRETLKCIIKIQSHIRCLTALKSYRRLKWSTDIIQKRYRAHIAGLKQRRHYQTMKKSAIVIQSAYRAARARKDFRRHKSAQLIQANFRGFLQRRKYLALRKAAICLQSNYRSYHIRKEYQHIKTVISILQRRFRATLKMRQCRHDYQSKVKAVVLIQCVTRGFIQRQKYKHQIEVIKKLQSRVKGYQQLKRFRLVKTSAAIIQRQVRIFLDKCRESRRQRDAAIKIQSAVKCYLIKKQFISLRNAVLVCQRRYRENRLAHQAWRKFMISKGAAITIQAWFRGQKERNRLQKQHHSATVIQACYRKHKEMQRYHFVKCAAKTIQDWYRVSIKTKTCRQKYLQMRNSAIIIQKCYKCFVQRRKYSTMKLAAKCIQSHYKAYRVRKEYKHTISAIIALQRKMKATLLMRQCRHDYQNKIKSAIIIQSFIRGLIERQRYIYQVKCITRLQARIHGYLQLKKFRLIKSSAILIQRQVRNFLGKCREQKKQLAATLVIQSAARGYLVRKHLANLKNAVLVCQRRYRANKLGRQVWREFMITKGAAITIQAWFRGQVVRKALQKQHQSAKLIQTCYRRHLQMKKFQTLKYAAKTVQTWYRGCVAARTCRWEYLKVKESVITIQKHYRQFIQRKRYLRLKCAAVCLQSHYKAYRVRNEYKQTRSAVITLQRRFRAKTLGRRVWREFMITKGAAITIQAHFRGKLVRNRIQKQHQSATLIQACYRRHLQVRQFKSMKGAAKTIQTWYRRCLETKTCRKRYLQIQHSVVTIQKHFRCFMKRNRYLRLKCAVVYLQSHYKAYRVRNEYKQTRSAVITLQRRFRAKTLGCQVWREFMITKGAAITIQAWFRGQVVRKALQKQHQSAKLIQTCYRRHLQMKKFQTLKYAAKTIQTWYRGCVAARTCRWEYLKARDSVITIQKHYRQFIQRKRYIRLKCAALCLQSHYKAYTARNEYKHTRSAIIKLQRRFRAKTLGCQVWRDFMITKGAAITIQAHFRGKLVRNRIQKQHHSATLIQACYRRHRQIKNYHSVKCAAKKIQTWYRGCHETCQHRRKFLQTKHSVLTIQRYCRGMLSRRMSREMVRRIVITQAVVRGRHVRKWYSRLQWSAKVIQTKYREYKQRQLIKIEEEKRKLYLKQFTQNAVVNIAAVRIQRYYGKYKMLIQAKKQLQMVLILQRWFRSKLCRLQFLKFRRALCAFQRVSREYLQRRHIAAKKIQTQFKKWLVQREALQRTQAATTLQGDYLSLHYVLDWSLLAYHVLAVCCVTLVYKRETNHYKGHHHVAFIATTLDLPPKYYNFTTDARLGSPLLAIWRGRKVRKGCKNKKIEIVRKSLQEANRSATEEKKLGNRTSSALDYLLKYKQLSHILEALIHLDVATRLSPACCERMVEVNAVSVIYRLIRSCNRSQPHMELIKYSVNILLNLAKYDKTASDVYNVEESIDTLIDLMQIYREKGAIFSRTCMLLGIMGMEKCRRDEICENTKLADKIRSIHSLTVRKHRIDEKRLIRQAKQIAAKSFNSTLPIHLPHKKQYKIRPDWVLRKDNMREIEDPLQAINFVMDSLQICPK</sequence>
<dbReference type="PROSITE" id="PS50096">
    <property type="entry name" value="IQ"/>
    <property type="match status" value="25"/>
</dbReference>
<name>A0ABQ9E422_TEGGR</name>
<keyword evidence="3" id="KW-0677">Repeat</keyword>
<dbReference type="InterPro" id="IPR036872">
    <property type="entry name" value="CH_dom_sf"/>
</dbReference>
<accession>A0ABQ9E422</accession>
<feature type="domain" description="Calponin-homology (CH)" evidence="5">
    <location>
        <begin position="28"/>
        <end position="176"/>
    </location>
</feature>
<dbReference type="SMART" id="SM00015">
    <property type="entry name" value="IQ"/>
    <property type="match status" value="47"/>
</dbReference>
<dbReference type="Proteomes" id="UP001217089">
    <property type="component" value="Unassembled WGS sequence"/>
</dbReference>
<dbReference type="Gene3D" id="1.10.418.10">
    <property type="entry name" value="Calponin-like domain"/>
    <property type="match status" value="1"/>
</dbReference>
<comment type="subcellular location">
    <subcellularLocation>
        <location evidence="1">Cytoplasm</location>
    </subcellularLocation>
</comment>
<dbReference type="InterPro" id="IPR000048">
    <property type="entry name" value="IQ_motif_EF-hand-BS"/>
</dbReference>
<dbReference type="InterPro" id="IPR051185">
    <property type="entry name" value="ASPM"/>
</dbReference>
<keyword evidence="4" id="KW-0112">Calmodulin-binding</keyword>
<protein>
    <recommendedName>
        <fullName evidence="5">Calponin-homology (CH) domain-containing protein</fullName>
    </recommendedName>
</protein>
<dbReference type="InterPro" id="IPR001715">
    <property type="entry name" value="CH_dom"/>
</dbReference>
<proteinExistence type="predicted"/>
<keyword evidence="2" id="KW-0963">Cytoplasm</keyword>
<reference evidence="6 7" key="1">
    <citation type="submission" date="2022-12" db="EMBL/GenBank/DDBJ databases">
        <title>Chromosome-level genome of Tegillarca granosa.</title>
        <authorList>
            <person name="Kim J."/>
        </authorList>
    </citation>
    <scope>NUCLEOTIDE SEQUENCE [LARGE SCALE GENOMIC DNA]</scope>
    <source>
        <strain evidence="6">Teg-2019</strain>
        <tissue evidence="6">Adductor muscle</tissue>
    </source>
</reference>
<organism evidence="6 7">
    <name type="scientific">Tegillarca granosa</name>
    <name type="common">Malaysian cockle</name>
    <name type="synonym">Anadara granosa</name>
    <dbReference type="NCBI Taxonomy" id="220873"/>
    <lineage>
        <taxon>Eukaryota</taxon>
        <taxon>Metazoa</taxon>
        <taxon>Spiralia</taxon>
        <taxon>Lophotrochozoa</taxon>
        <taxon>Mollusca</taxon>
        <taxon>Bivalvia</taxon>
        <taxon>Autobranchia</taxon>
        <taxon>Pteriomorphia</taxon>
        <taxon>Arcoida</taxon>
        <taxon>Arcoidea</taxon>
        <taxon>Arcidae</taxon>
        <taxon>Tegillarca</taxon>
    </lineage>
</organism>
<gene>
    <name evidence="6" type="ORF">KUTeg_021687</name>
</gene>
<dbReference type="CDD" id="cd21224">
    <property type="entry name" value="CH_ASPM_rpt2"/>
    <property type="match status" value="1"/>
</dbReference>
<evidence type="ECO:0000259" key="5">
    <source>
        <dbReference type="PROSITE" id="PS50021"/>
    </source>
</evidence>
<dbReference type="InterPro" id="IPR027417">
    <property type="entry name" value="P-loop_NTPase"/>
</dbReference>
<evidence type="ECO:0000256" key="2">
    <source>
        <dbReference type="ARBA" id="ARBA00022490"/>
    </source>
</evidence>
<evidence type="ECO:0000256" key="1">
    <source>
        <dbReference type="ARBA" id="ARBA00004496"/>
    </source>
</evidence>
<evidence type="ECO:0000256" key="4">
    <source>
        <dbReference type="ARBA" id="ARBA00022860"/>
    </source>
</evidence>
<evidence type="ECO:0000256" key="3">
    <source>
        <dbReference type="ARBA" id="ARBA00022737"/>
    </source>
</evidence>
<dbReference type="SUPFAM" id="SSF47576">
    <property type="entry name" value="Calponin-homology domain, CH-domain"/>
    <property type="match status" value="1"/>
</dbReference>
<dbReference type="SUPFAM" id="SSF52540">
    <property type="entry name" value="P-loop containing nucleoside triphosphate hydrolases"/>
    <property type="match status" value="16"/>
</dbReference>
<dbReference type="Gene3D" id="1.20.5.190">
    <property type="match status" value="23"/>
</dbReference>
<dbReference type="PANTHER" id="PTHR22706">
    <property type="entry name" value="ASSEMBLY FACTOR FOR SPINDLE MICROTUBULES"/>
    <property type="match status" value="1"/>
</dbReference>
<evidence type="ECO:0000313" key="7">
    <source>
        <dbReference type="Proteomes" id="UP001217089"/>
    </source>
</evidence>
<dbReference type="PANTHER" id="PTHR22706:SF1">
    <property type="entry name" value="ASSEMBLY FACTOR FOR SPINDLE MICROTUBULES"/>
    <property type="match status" value="1"/>
</dbReference>
<dbReference type="Pfam" id="PF00612">
    <property type="entry name" value="IQ"/>
    <property type="match status" value="32"/>
</dbReference>
<evidence type="ECO:0000313" key="6">
    <source>
        <dbReference type="EMBL" id="KAJ8300168.1"/>
    </source>
</evidence>
<keyword evidence="7" id="KW-1185">Reference proteome</keyword>
<comment type="caution">
    <text evidence="6">The sequence shown here is derived from an EMBL/GenBank/DDBJ whole genome shotgun (WGS) entry which is preliminary data.</text>
</comment>
<dbReference type="EMBL" id="JARBDR010000919">
    <property type="protein sequence ID" value="KAJ8300168.1"/>
    <property type="molecule type" value="Genomic_DNA"/>
</dbReference>